<feature type="compositionally biased region" description="Basic and acidic residues" evidence="1">
    <location>
        <begin position="548"/>
        <end position="567"/>
    </location>
</feature>
<feature type="region of interest" description="Disordered" evidence="1">
    <location>
        <begin position="163"/>
        <end position="254"/>
    </location>
</feature>
<evidence type="ECO:0000256" key="1">
    <source>
        <dbReference type="SAM" id="MobiDB-lite"/>
    </source>
</evidence>
<comment type="caution">
    <text evidence="3">The sequence shown here is derived from an EMBL/GenBank/DDBJ whole genome shotgun (WGS) entry which is preliminary data.</text>
</comment>
<dbReference type="InterPro" id="IPR027884">
    <property type="entry name" value="DUF4614"/>
</dbReference>
<dbReference type="Pfam" id="PF15391">
    <property type="entry name" value="DUF4614"/>
    <property type="match status" value="1"/>
</dbReference>
<feature type="compositionally biased region" description="Polar residues" evidence="1">
    <location>
        <begin position="758"/>
        <end position="767"/>
    </location>
</feature>
<evidence type="ECO:0000313" key="4">
    <source>
        <dbReference type="Proteomes" id="UP001634394"/>
    </source>
</evidence>
<proteinExistence type="predicted"/>
<feature type="compositionally biased region" description="Basic and acidic residues" evidence="1">
    <location>
        <begin position="479"/>
        <end position="488"/>
    </location>
</feature>
<evidence type="ECO:0000313" key="3">
    <source>
        <dbReference type="EMBL" id="KAL3869783.1"/>
    </source>
</evidence>
<dbReference type="PANTHER" id="PTHR22409:SF2">
    <property type="entry name" value="CHROMOSOME 19 OPEN READING FRAME 44"/>
    <property type="match status" value="1"/>
</dbReference>
<feature type="compositionally biased region" description="Basic residues" evidence="1">
    <location>
        <begin position="286"/>
        <end position="299"/>
    </location>
</feature>
<feature type="compositionally biased region" description="Basic and acidic residues" evidence="1">
    <location>
        <begin position="768"/>
        <end position="777"/>
    </location>
</feature>
<organism evidence="3 4">
    <name type="scientific">Sinanodonta woodiana</name>
    <name type="common">Chinese pond mussel</name>
    <name type="synonym">Anodonta woodiana</name>
    <dbReference type="NCBI Taxonomy" id="1069815"/>
    <lineage>
        <taxon>Eukaryota</taxon>
        <taxon>Metazoa</taxon>
        <taxon>Spiralia</taxon>
        <taxon>Lophotrochozoa</taxon>
        <taxon>Mollusca</taxon>
        <taxon>Bivalvia</taxon>
        <taxon>Autobranchia</taxon>
        <taxon>Heteroconchia</taxon>
        <taxon>Palaeoheterodonta</taxon>
        <taxon>Unionida</taxon>
        <taxon>Unionoidea</taxon>
        <taxon>Unionidae</taxon>
        <taxon>Unioninae</taxon>
        <taxon>Sinanodonta</taxon>
    </lineage>
</organism>
<feature type="domain" description="DUF4614" evidence="2">
    <location>
        <begin position="720"/>
        <end position="891"/>
    </location>
</feature>
<name>A0ABD3WAE5_SINWO</name>
<feature type="compositionally biased region" description="Polar residues" evidence="1">
    <location>
        <begin position="301"/>
        <end position="314"/>
    </location>
</feature>
<feature type="compositionally biased region" description="Basic and acidic residues" evidence="1">
    <location>
        <begin position="576"/>
        <end position="593"/>
    </location>
</feature>
<reference evidence="3 4" key="1">
    <citation type="submission" date="2024-11" db="EMBL/GenBank/DDBJ databases">
        <title>Chromosome-level genome assembly of the freshwater bivalve Anodonta woodiana.</title>
        <authorList>
            <person name="Chen X."/>
        </authorList>
    </citation>
    <scope>NUCLEOTIDE SEQUENCE [LARGE SCALE GENOMIC DNA]</scope>
    <source>
        <strain evidence="3">MN2024</strain>
        <tissue evidence="3">Gills</tissue>
    </source>
</reference>
<feature type="region of interest" description="Disordered" evidence="1">
    <location>
        <begin position="65"/>
        <end position="137"/>
    </location>
</feature>
<gene>
    <name evidence="3" type="ORF">ACJMK2_042420</name>
</gene>
<feature type="compositionally biased region" description="Low complexity" evidence="1">
    <location>
        <begin position="233"/>
        <end position="245"/>
    </location>
</feature>
<keyword evidence="4" id="KW-1185">Reference proteome</keyword>
<feature type="compositionally biased region" description="Polar residues" evidence="1">
    <location>
        <begin position="449"/>
        <end position="463"/>
    </location>
</feature>
<evidence type="ECO:0000259" key="2">
    <source>
        <dbReference type="Pfam" id="PF15391"/>
    </source>
</evidence>
<dbReference type="Proteomes" id="UP001634394">
    <property type="component" value="Unassembled WGS sequence"/>
</dbReference>
<dbReference type="InterPro" id="IPR040120">
    <property type="entry name" value="C19orf44-like"/>
</dbReference>
<feature type="region of interest" description="Disordered" evidence="1">
    <location>
        <begin position="707"/>
        <end position="782"/>
    </location>
</feature>
<dbReference type="EMBL" id="JBJQND010000008">
    <property type="protein sequence ID" value="KAL3869783.1"/>
    <property type="molecule type" value="Genomic_DNA"/>
</dbReference>
<dbReference type="AlphaFoldDB" id="A0ABD3WAE5"/>
<accession>A0ABD3WAE5</accession>
<feature type="compositionally biased region" description="Low complexity" evidence="1">
    <location>
        <begin position="127"/>
        <end position="137"/>
    </location>
</feature>
<protein>
    <recommendedName>
        <fullName evidence="2">DUF4614 domain-containing protein</fullName>
    </recommendedName>
</protein>
<feature type="region of interest" description="Disordered" evidence="1">
    <location>
        <begin position="275"/>
        <end position="593"/>
    </location>
</feature>
<feature type="compositionally biased region" description="Polar residues" evidence="1">
    <location>
        <begin position="1"/>
        <end position="19"/>
    </location>
</feature>
<sequence>MRRTPSATSALLQRATSQLKGERVKKPESDIDAYISSLAEKTAKQKKSVNFEDIGEISISSNIDSSFEPVAKPSSRFLKKPSQSFDEESANDKGSKFLKKPQQSAASPSPAPSVKEKFTNGGHVTNSAGKLSQQSSAALSKASAVASKIAQKTVSVRKVMTLESDSDESLVLSRVGKGSVDKSDSSGSLKIGRDGGKFLKKSTGGGAGTPLTAPPLTSVQPQPENIIKHSKTTSKAAEPAKKASPFQLRSSLKYSTNVVLTSEEESLAEYIDGLQSSSADSAEKPKAKKYQKHEPKGKRNASPSPKSQPDTRSPSPLPQSRPGSGKLMRPLSPDSKPPAVRRTPSPSPRTPHRSGSRSPSPKLRRRSPSPRTSISVSDDSNVAESLKSEIAEDQDSDGGFKVNIVMDLDELGPVAEDLDPPSTRKSRKDQAVSSKSGKTKKGLKDKSNAIDTSPFKSSQKTSGSPFKKSESKYPSSSKGSEKPSETKQDSSSPNKKSRAESPSLFKASGKTGVSPFRASEPMAAGSIFKAASKPEDSVFKARSSSPHKAIEKSRSTYAKDAEKKKTPDSPIKSSLKNKDHSLSELSDHREKKKKTVEFKKDDDFFSAFGLQTIEDLLGPAISKKDKDEESVASEVSEAKYDFTEEIKTEMSEKVPVFGSKFHAVDSASEVASEVESRRTSYSEDFESISERIGVSSRIDKTKSASEIETHYTGEATGGDYTEEFDSDTESVATVSRTSETSERTITDSYSYSDEESYTKSVVPSTSSKFDKPKKSTETKSAGAQTMTDALHYHWNMYGSGFTIPDTALGLGFVDPTPIATHVVSADALEAMTAYSPAMLALHDMLKQQLQLTREFIENQKYLYRSYVENIESSYRYTTLKDTKNYIRKHRKKKLTFKEALRLVDAEMPYNR</sequence>
<feature type="compositionally biased region" description="Low complexity" evidence="1">
    <location>
        <begin position="729"/>
        <end position="738"/>
    </location>
</feature>
<feature type="region of interest" description="Disordered" evidence="1">
    <location>
        <begin position="1"/>
        <end position="26"/>
    </location>
</feature>
<feature type="compositionally biased region" description="Low complexity" evidence="1">
    <location>
        <begin position="169"/>
        <end position="178"/>
    </location>
</feature>
<dbReference type="PANTHER" id="PTHR22409">
    <property type="entry name" value="CHROMOSOME 19 OPEN READING FRAME 44"/>
    <property type="match status" value="1"/>
</dbReference>